<feature type="non-terminal residue" evidence="3">
    <location>
        <position position="1"/>
    </location>
</feature>
<dbReference type="NCBIfam" id="NF033748">
    <property type="entry name" value="class_F_sortase"/>
    <property type="match status" value="1"/>
</dbReference>
<dbReference type="Gene3D" id="2.40.260.10">
    <property type="entry name" value="Sortase"/>
    <property type="match status" value="1"/>
</dbReference>
<keyword evidence="4" id="KW-1185">Reference proteome</keyword>
<evidence type="ECO:0000313" key="3">
    <source>
        <dbReference type="EMBL" id="MBB0246785.1"/>
    </source>
</evidence>
<feature type="region of interest" description="Disordered" evidence="2">
    <location>
        <begin position="1"/>
        <end position="49"/>
    </location>
</feature>
<dbReference type="InterPro" id="IPR023365">
    <property type="entry name" value="Sortase_dom-sf"/>
</dbReference>
<feature type="compositionally biased region" description="Low complexity" evidence="2">
    <location>
        <begin position="21"/>
        <end position="32"/>
    </location>
</feature>
<accession>A0A7W3THN6</accession>
<proteinExistence type="predicted"/>
<dbReference type="GO" id="GO:0016787">
    <property type="term" value="F:hydrolase activity"/>
    <property type="evidence" value="ECO:0007669"/>
    <property type="project" value="UniProtKB-KW"/>
</dbReference>
<reference evidence="4" key="1">
    <citation type="submission" date="2019-10" db="EMBL/GenBank/DDBJ databases">
        <title>Streptomyces sp. nov., a novel actinobacterium isolated from alkaline environment.</title>
        <authorList>
            <person name="Golinska P."/>
        </authorList>
    </citation>
    <scope>NUCLEOTIDE SEQUENCE [LARGE SCALE GENOMIC DNA]</scope>
    <source>
        <strain evidence="4">DSM 42118</strain>
    </source>
</reference>
<evidence type="ECO:0000256" key="1">
    <source>
        <dbReference type="ARBA" id="ARBA00022801"/>
    </source>
</evidence>
<dbReference type="InterPro" id="IPR042001">
    <property type="entry name" value="Sortase_F"/>
</dbReference>
<dbReference type="SUPFAM" id="SSF63817">
    <property type="entry name" value="Sortase"/>
    <property type="match status" value="1"/>
</dbReference>
<dbReference type="CDD" id="cd05829">
    <property type="entry name" value="Sortase_F"/>
    <property type="match status" value="1"/>
</dbReference>
<evidence type="ECO:0000313" key="4">
    <source>
        <dbReference type="Proteomes" id="UP000538929"/>
    </source>
</evidence>
<keyword evidence="1" id="KW-0378">Hydrolase</keyword>
<sequence>VPAPVALVPDAPEVTPHDGPESPAAPLAPESPDQAEDPALPPAKPERISIPEIGVDAPFMPLAIGETGELDPPPHDDKNLVGWFEDGVTPGERGSSIVVGHVDTRTGPAVFVHLNALRPGSTVDIHREDGVVATFEVYAVETFAKADFPDERVYSDTPTAQLRLITCAGTYDRTTRNYEDNLVVFARLNSTRHT</sequence>
<dbReference type="EMBL" id="VKHT01001112">
    <property type="protein sequence ID" value="MBB0246785.1"/>
    <property type="molecule type" value="Genomic_DNA"/>
</dbReference>
<dbReference type="Proteomes" id="UP000538929">
    <property type="component" value="Unassembled WGS sequence"/>
</dbReference>
<protein>
    <submittedName>
        <fullName evidence="3">Class F sortase</fullName>
    </submittedName>
</protein>
<evidence type="ECO:0000256" key="2">
    <source>
        <dbReference type="SAM" id="MobiDB-lite"/>
    </source>
</evidence>
<dbReference type="AlphaFoldDB" id="A0A7W3THN6"/>
<comment type="caution">
    <text evidence="3">The sequence shown here is derived from an EMBL/GenBank/DDBJ whole genome shotgun (WGS) entry which is preliminary data.</text>
</comment>
<organism evidence="3 4">
    <name type="scientific">Streptomyces alkaliphilus</name>
    <dbReference type="NCBI Taxonomy" id="1472722"/>
    <lineage>
        <taxon>Bacteria</taxon>
        <taxon>Bacillati</taxon>
        <taxon>Actinomycetota</taxon>
        <taxon>Actinomycetes</taxon>
        <taxon>Kitasatosporales</taxon>
        <taxon>Streptomycetaceae</taxon>
        <taxon>Streptomyces</taxon>
    </lineage>
</organism>
<gene>
    <name evidence="3" type="ORF">FNQ90_22355</name>
</gene>
<dbReference type="InterPro" id="IPR005754">
    <property type="entry name" value="Sortase"/>
</dbReference>
<feature type="compositionally biased region" description="Low complexity" evidence="2">
    <location>
        <begin position="1"/>
        <end position="14"/>
    </location>
</feature>
<dbReference type="Pfam" id="PF04203">
    <property type="entry name" value="Sortase"/>
    <property type="match status" value="1"/>
</dbReference>
<name>A0A7W3THN6_9ACTN</name>